<proteinExistence type="predicted"/>
<reference evidence="2 3" key="1">
    <citation type="submission" date="2016-10" db="EMBL/GenBank/DDBJ databases">
        <authorList>
            <person name="de Groot N.N."/>
        </authorList>
    </citation>
    <scope>NUCLEOTIDE SEQUENCE [LARGE SCALE GENOMIC DNA]</scope>
    <source>
        <strain evidence="2 3">CGMCC 4.3143</strain>
    </source>
</reference>
<dbReference type="PROSITE" id="PS51257">
    <property type="entry name" value="PROKAR_LIPOPROTEIN"/>
    <property type="match status" value="1"/>
</dbReference>
<keyword evidence="3" id="KW-1185">Reference proteome</keyword>
<evidence type="ECO:0008006" key="4">
    <source>
        <dbReference type="Google" id="ProtNLM"/>
    </source>
</evidence>
<dbReference type="OrthoDB" id="4327920at2"/>
<evidence type="ECO:0000313" key="2">
    <source>
        <dbReference type="EMBL" id="SDH31233.1"/>
    </source>
</evidence>
<dbReference type="Proteomes" id="UP000198967">
    <property type="component" value="Unassembled WGS sequence"/>
</dbReference>
<keyword evidence="1" id="KW-0732">Signal</keyword>
<protein>
    <recommendedName>
        <fullName evidence="4">Molybdenum ABC transporter substrate-binding protein</fullName>
    </recommendedName>
</protein>
<evidence type="ECO:0000256" key="1">
    <source>
        <dbReference type="SAM" id="SignalP"/>
    </source>
</evidence>
<accession>A0A1G8BDY0</accession>
<dbReference type="EMBL" id="FNBE01000021">
    <property type="protein sequence ID" value="SDH31233.1"/>
    <property type="molecule type" value="Genomic_DNA"/>
</dbReference>
<gene>
    <name evidence="2" type="ORF">SAMN05216377_1219</name>
</gene>
<dbReference type="AlphaFoldDB" id="A0A1G8BDY0"/>
<feature type="signal peptide" evidence="1">
    <location>
        <begin position="1"/>
        <end position="26"/>
    </location>
</feature>
<sequence length="108" mass="11039">MKYTRILTVGALMASLAACSAGPAGKAELCESFDQLGTQLLSGNGIGNPLFRAADSLGDVAERYSAQNLGSDAKSLHAIADSDGTDSNELRNATMNIAKICGHPLGLG</sequence>
<dbReference type="STRING" id="366584.SAMN05216377_1219"/>
<dbReference type="RefSeq" id="WP_093089310.1">
    <property type="nucleotide sequence ID" value="NZ_FNBE01000021.1"/>
</dbReference>
<feature type="chain" id="PRO_5011529169" description="Molybdenum ABC transporter substrate-binding protein" evidence="1">
    <location>
        <begin position="27"/>
        <end position="108"/>
    </location>
</feature>
<organism evidence="2 3">
    <name type="scientific">Pseudonocardia oroxyli</name>
    <dbReference type="NCBI Taxonomy" id="366584"/>
    <lineage>
        <taxon>Bacteria</taxon>
        <taxon>Bacillati</taxon>
        <taxon>Actinomycetota</taxon>
        <taxon>Actinomycetes</taxon>
        <taxon>Pseudonocardiales</taxon>
        <taxon>Pseudonocardiaceae</taxon>
        <taxon>Pseudonocardia</taxon>
    </lineage>
</organism>
<name>A0A1G8BDY0_PSEOR</name>
<evidence type="ECO:0000313" key="3">
    <source>
        <dbReference type="Proteomes" id="UP000198967"/>
    </source>
</evidence>